<evidence type="ECO:0000256" key="1">
    <source>
        <dbReference type="ARBA" id="ARBA00022512"/>
    </source>
</evidence>
<evidence type="ECO:0000259" key="6">
    <source>
        <dbReference type="PROSITE" id="PS50847"/>
    </source>
</evidence>
<dbReference type="RefSeq" id="WP_085638095.1">
    <property type="nucleotide sequence ID" value="NZ_NDXJ01000005.1"/>
</dbReference>
<protein>
    <recommendedName>
        <fullName evidence="6">Gram-positive cocci surface proteins LPxTG domain-containing protein</fullName>
    </recommendedName>
</protein>
<keyword evidence="3" id="KW-0732">Signal</keyword>
<evidence type="ECO:0000256" key="5">
    <source>
        <dbReference type="SAM" id="Phobius"/>
    </source>
</evidence>
<accession>A0A1X4JLP9</accession>
<evidence type="ECO:0000256" key="2">
    <source>
        <dbReference type="ARBA" id="ARBA00022525"/>
    </source>
</evidence>
<feature type="transmembrane region" description="Helical" evidence="5">
    <location>
        <begin position="12"/>
        <end position="32"/>
    </location>
</feature>
<dbReference type="AlphaFoldDB" id="A0A1X4JLP9"/>
<organism evidence="7 8">
    <name type="scientific">Weissella cibaria</name>
    <dbReference type="NCBI Taxonomy" id="137591"/>
    <lineage>
        <taxon>Bacteria</taxon>
        <taxon>Bacillati</taxon>
        <taxon>Bacillota</taxon>
        <taxon>Bacilli</taxon>
        <taxon>Lactobacillales</taxon>
        <taxon>Lactobacillaceae</taxon>
        <taxon>Weissella</taxon>
    </lineage>
</organism>
<dbReference type="InterPro" id="IPR019931">
    <property type="entry name" value="LPXTG_anchor"/>
</dbReference>
<dbReference type="NCBIfam" id="TIGR01167">
    <property type="entry name" value="LPXTG_anchor"/>
    <property type="match status" value="1"/>
</dbReference>
<keyword evidence="2" id="KW-0964">Secreted</keyword>
<keyword evidence="5" id="KW-0472">Membrane</keyword>
<dbReference type="PROSITE" id="PS50847">
    <property type="entry name" value="GRAM_POS_ANCHORING"/>
    <property type="match status" value="1"/>
</dbReference>
<gene>
    <name evidence="7" type="ORF">B9D04_04035</name>
</gene>
<feature type="domain" description="Gram-positive cocci surface proteins LPxTG" evidence="6">
    <location>
        <begin position="3"/>
        <end position="40"/>
    </location>
</feature>
<comment type="caution">
    <text evidence="7">The sequence shown here is derived from an EMBL/GenBank/DDBJ whole genome shotgun (WGS) entry which is preliminary data.</text>
</comment>
<keyword evidence="4" id="KW-0572">Peptidoglycan-anchor</keyword>
<keyword evidence="5" id="KW-1133">Transmembrane helix</keyword>
<dbReference type="Pfam" id="PF00746">
    <property type="entry name" value="Gram_pos_anchor"/>
    <property type="match status" value="1"/>
</dbReference>
<evidence type="ECO:0000256" key="4">
    <source>
        <dbReference type="ARBA" id="ARBA00023088"/>
    </source>
</evidence>
<evidence type="ECO:0000256" key="3">
    <source>
        <dbReference type="ARBA" id="ARBA00022729"/>
    </source>
</evidence>
<sequence length="40" mass="4315">MELPNTGVDKTGIIMIAGVMILILTLILGVFFTSKKHKNG</sequence>
<reference evidence="7 8" key="1">
    <citation type="submission" date="2017-04" db="EMBL/GenBank/DDBJ databases">
        <title>The genome sequence of Weissella cibaria isolated from wild Drosophila.</title>
        <authorList>
            <person name="Ricks N.J."/>
            <person name="Carroll C."/>
            <person name="Walters A."/>
            <person name="Newell P.D."/>
            <person name="Chaston J.M."/>
        </authorList>
    </citation>
    <scope>NUCLEOTIDE SEQUENCE [LARGE SCALE GENOMIC DNA]</scope>
    <source>
        <strain evidence="7 8">DmW_103</strain>
    </source>
</reference>
<keyword evidence="5" id="KW-0812">Transmembrane</keyword>
<name>A0A1X4JLP9_9LACO</name>
<proteinExistence type="predicted"/>
<evidence type="ECO:0000313" key="7">
    <source>
        <dbReference type="EMBL" id="OSP89697.1"/>
    </source>
</evidence>
<dbReference type="EMBL" id="NDXJ01000005">
    <property type="protein sequence ID" value="OSP89697.1"/>
    <property type="molecule type" value="Genomic_DNA"/>
</dbReference>
<keyword evidence="1" id="KW-0134">Cell wall</keyword>
<dbReference type="Proteomes" id="UP000193588">
    <property type="component" value="Unassembled WGS sequence"/>
</dbReference>
<evidence type="ECO:0000313" key="8">
    <source>
        <dbReference type="Proteomes" id="UP000193588"/>
    </source>
</evidence>